<dbReference type="EMBL" id="CP133148">
    <property type="protein sequence ID" value="WVT04352.1"/>
    <property type="molecule type" value="Genomic_DNA"/>
</dbReference>
<dbReference type="Pfam" id="PF13589">
    <property type="entry name" value="HATPase_c_3"/>
    <property type="match status" value="1"/>
</dbReference>
<sequence>MVIKQLSETLINQIAAGEVIERPASAAKELIENALDAGATRIEIATAGGGKTLLRVTDNGGGMSLADLALAVQRHCTSKVSDSLTDIRTLGFRGEALPSIGSVARLSITTRTAGANEGAAIAIAGGKTEAVRPSPANVGTVVEVRDLFFATPARLKFMKSEKAEAAAISEVVRRMAIAFPKVRFVLSGSDRTTLEFPATGEDRLARMAQVLGKDFRDNAIEIDAEREDARLTGFAGVPTFNRGNSLQQYVFVNGRPVQDKLILSAIRAAYAETIPQGRYPVAVLSIELDPALVDVNVHPAKSDVRFRDPGLIRGLLIGAIREALARGGDRAATTGANGMMRAFRPEMQRPAQPWTPAASPYRPMHFSQTANGFAEAPQRAFAEFSQPSARSTALAEETSVSDVTPPSFPLGAARAQLHENYIVAQTNDGLVIVDQHAAHERLVFETMRTALHSRPVPAQSLLIPEIVDLPEDDCDRLMAHAEEFARLGLAIERFGPGAIAVRETPAMLGEMDAVGLVRQLADELAEWDTANGLAGRLEYLAATMACHGSVRSGRRMRTEEMNALLRQMEATPGSGQCNHGRPTYIELKLSDIERLFGRS</sequence>
<evidence type="ECO:0000256" key="2">
    <source>
        <dbReference type="ARBA" id="ARBA00021975"/>
    </source>
</evidence>
<dbReference type="InterPro" id="IPR014721">
    <property type="entry name" value="Ribsml_uS5_D2-typ_fold_subgr"/>
</dbReference>
<evidence type="ECO:0000313" key="9">
    <source>
        <dbReference type="Proteomes" id="UP001432360"/>
    </source>
</evidence>
<dbReference type="Gene3D" id="3.30.565.10">
    <property type="entry name" value="Histidine kinase-like ATPase, C-terminal domain"/>
    <property type="match status" value="1"/>
</dbReference>
<reference evidence="8" key="1">
    <citation type="submission" date="2023-08" db="EMBL/GenBank/DDBJ databases">
        <title>Complete genome sequence of Sinorhizobium chiapanecum ITTG S70 isolated from Acaciella angustissima nodules in Chiapas-Mexico.</title>
        <authorList>
            <person name="Rincon-Rosales R."/>
            <person name="Rogel M.A."/>
            <person name="Rincon-Medina C.I."/>
            <person name="Guerrero G."/>
            <person name="Manzano-Gomez L.A."/>
            <person name="Lopez-Lopez A."/>
            <person name="Rincon Molina F.A."/>
            <person name="Martinez-Romero E."/>
        </authorList>
    </citation>
    <scope>NUCLEOTIDE SEQUENCE</scope>
    <source>
        <strain evidence="8">ITTG S70</strain>
    </source>
</reference>
<dbReference type="PANTHER" id="PTHR10073">
    <property type="entry name" value="DNA MISMATCH REPAIR PROTEIN MLH, PMS, MUTL"/>
    <property type="match status" value="1"/>
</dbReference>
<dbReference type="Gene3D" id="3.30.1370.100">
    <property type="entry name" value="MutL, C-terminal domain, regulatory subdomain"/>
    <property type="match status" value="1"/>
</dbReference>
<dbReference type="InterPro" id="IPR014790">
    <property type="entry name" value="MutL_C"/>
</dbReference>
<dbReference type="InterPro" id="IPR036890">
    <property type="entry name" value="HATPase_C_sf"/>
</dbReference>
<dbReference type="PROSITE" id="PS00058">
    <property type="entry name" value="DNA_MISMATCH_REPAIR_1"/>
    <property type="match status" value="1"/>
</dbReference>
<dbReference type="Pfam" id="PF01119">
    <property type="entry name" value="DNA_mis_repair"/>
    <property type="match status" value="1"/>
</dbReference>
<feature type="domain" description="MutL C-terminal dimerisation" evidence="6">
    <location>
        <begin position="413"/>
        <end position="556"/>
    </location>
</feature>
<dbReference type="InterPro" id="IPR002099">
    <property type="entry name" value="MutL/Mlh/PMS"/>
</dbReference>
<dbReference type="Proteomes" id="UP001432360">
    <property type="component" value="Chromosome"/>
</dbReference>
<evidence type="ECO:0000259" key="7">
    <source>
        <dbReference type="SMART" id="SM01340"/>
    </source>
</evidence>
<keyword evidence="8" id="KW-0255">Endonuclease</keyword>
<dbReference type="SMART" id="SM00853">
    <property type="entry name" value="MutL_C"/>
    <property type="match status" value="1"/>
</dbReference>
<dbReference type="InterPro" id="IPR020568">
    <property type="entry name" value="Ribosomal_Su5_D2-typ_SF"/>
</dbReference>
<dbReference type="InterPro" id="IPR042120">
    <property type="entry name" value="MutL_C_dimsub"/>
</dbReference>
<dbReference type="NCBIfam" id="NF000953">
    <property type="entry name" value="PRK00095.2-4"/>
    <property type="match status" value="1"/>
</dbReference>
<comment type="function">
    <text evidence="5">This protein is involved in the repair of mismatches in DNA. It is required for dam-dependent methyl-directed DNA mismatch repair. May act as a 'molecular matchmaker', a protein that promotes the formation of a stable complex between two or more DNA-binding proteins in an ATP-dependent manner without itself being part of a final effector complex.</text>
</comment>
<dbReference type="NCBIfam" id="TIGR00585">
    <property type="entry name" value="mutl"/>
    <property type="match status" value="1"/>
</dbReference>
<keyword evidence="4 5" id="KW-0234">DNA repair</keyword>
<dbReference type="PANTHER" id="PTHR10073:SF12">
    <property type="entry name" value="DNA MISMATCH REPAIR PROTEIN MLH1"/>
    <property type="match status" value="1"/>
</dbReference>
<dbReference type="Pfam" id="PF08676">
    <property type="entry name" value="MutL_C"/>
    <property type="match status" value="1"/>
</dbReference>
<dbReference type="CDD" id="cd00782">
    <property type="entry name" value="MutL_Trans"/>
    <property type="match status" value="1"/>
</dbReference>
<evidence type="ECO:0000256" key="4">
    <source>
        <dbReference type="ARBA" id="ARBA00023204"/>
    </source>
</evidence>
<name>A0ABZ2BA23_9HYPH</name>
<dbReference type="CDD" id="cd16926">
    <property type="entry name" value="HATPase_MutL-MLH-PMS-like"/>
    <property type="match status" value="1"/>
</dbReference>
<evidence type="ECO:0000259" key="6">
    <source>
        <dbReference type="SMART" id="SM00853"/>
    </source>
</evidence>
<keyword evidence="8" id="KW-0378">Hydrolase</keyword>
<dbReference type="InterPro" id="IPR014762">
    <property type="entry name" value="DNA_mismatch_repair_CS"/>
</dbReference>
<dbReference type="Gene3D" id="3.30.230.10">
    <property type="match status" value="1"/>
</dbReference>
<dbReference type="HAMAP" id="MF_00149">
    <property type="entry name" value="DNA_mis_repair"/>
    <property type="match status" value="1"/>
</dbReference>
<dbReference type="Gene3D" id="3.30.1540.20">
    <property type="entry name" value="MutL, C-terminal domain, dimerisation subdomain"/>
    <property type="match status" value="1"/>
</dbReference>
<evidence type="ECO:0000256" key="1">
    <source>
        <dbReference type="ARBA" id="ARBA00006082"/>
    </source>
</evidence>
<dbReference type="SMART" id="SM01340">
    <property type="entry name" value="DNA_mis_repair"/>
    <property type="match status" value="1"/>
</dbReference>
<comment type="similarity">
    <text evidence="1 5">Belongs to the DNA mismatch repair MutL/HexB family.</text>
</comment>
<evidence type="ECO:0000256" key="3">
    <source>
        <dbReference type="ARBA" id="ARBA00022763"/>
    </source>
</evidence>
<dbReference type="GO" id="GO:0004519">
    <property type="term" value="F:endonuclease activity"/>
    <property type="evidence" value="ECO:0007669"/>
    <property type="project" value="UniProtKB-KW"/>
</dbReference>
<dbReference type="InterPro" id="IPR020667">
    <property type="entry name" value="DNA_mismatch_repair_MutL"/>
</dbReference>
<feature type="domain" description="DNA mismatch repair protein S5" evidence="7">
    <location>
        <begin position="207"/>
        <end position="325"/>
    </location>
</feature>
<dbReference type="SUPFAM" id="SSF118116">
    <property type="entry name" value="DNA mismatch repair protein MutL"/>
    <property type="match status" value="1"/>
</dbReference>
<keyword evidence="8" id="KW-0540">Nuclease</keyword>
<dbReference type="SUPFAM" id="SSF55874">
    <property type="entry name" value="ATPase domain of HSP90 chaperone/DNA topoisomerase II/histidine kinase"/>
    <property type="match status" value="1"/>
</dbReference>
<protein>
    <recommendedName>
        <fullName evidence="2 5">DNA mismatch repair protein MutL</fullName>
    </recommendedName>
</protein>
<dbReference type="RefSeq" id="WP_331373527.1">
    <property type="nucleotide sequence ID" value="NZ_CP133148.1"/>
</dbReference>
<dbReference type="InterPro" id="IPR037198">
    <property type="entry name" value="MutL_C_sf"/>
</dbReference>
<dbReference type="SUPFAM" id="SSF54211">
    <property type="entry name" value="Ribosomal protein S5 domain 2-like"/>
    <property type="match status" value="1"/>
</dbReference>
<keyword evidence="3 5" id="KW-0227">DNA damage</keyword>
<accession>A0ABZ2BA23</accession>
<organism evidence="8 9">
    <name type="scientific">Sinorhizobium chiapasense</name>
    <dbReference type="NCBI Taxonomy" id="501572"/>
    <lineage>
        <taxon>Bacteria</taxon>
        <taxon>Pseudomonadati</taxon>
        <taxon>Pseudomonadota</taxon>
        <taxon>Alphaproteobacteria</taxon>
        <taxon>Hyphomicrobiales</taxon>
        <taxon>Rhizobiaceae</taxon>
        <taxon>Sinorhizobium/Ensifer group</taxon>
        <taxon>Sinorhizobium</taxon>
    </lineage>
</organism>
<keyword evidence="9" id="KW-1185">Reference proteome</keyword>
<evidence type="ECO:0000313" key="8">
    <source>
        <dbReference type="EMBL" id="WVT04352.1"/>
    </source>
</evidence>
<dbReference type="InterPro" id="IPR038973">
    <property type="entry name" value="MutL/Mlh/Pms-like"/>
</dbReference>
<proteinExistence type="inferred from homology"/>
<gene>
    <name evidence="5 8" type="primary">mutL</name>
    <name evidence="8" type="ORF">RB548_02750</name>
</gene>
<evidence type="ECO:0000256" key="5">
    <source>
        <dbReference type="HAMAP-Rule" id="MF_00149"/>
    </source>
</evidence>
<dbReference type="InterPro" id="IPR042121">
    <property type="entry name" value="MutL_C_regsub"/>
</dbReference>
<dbReference type="InterPro" id="IPR013507">
    <property type="entry name" value="DNA_mismatch_S5_2-like"/>
</dbReference>